<dbReference type="GO" id="GO:0006952">
    <property type="term" value="P:defense response"/>
    <property type="evidence" value="ECO:0007669"/>
    <property type="project" value="UniProtKB-KW"/>
</dbReference>
<evidence type="ECO:0000256" key="3">
    <source>
        <dbReference type="ARBA" id="ARBA00022821"/>
    </source>
</evidence>
<feature type="compositionally biased region" description="Basic and acidic residues" evidence="5">
    <location>
        <begin position="894"/>
        <end position="903"/>
    </location>
</feature>
<sequence length="2023" mass="228976">MADVRARETSCFTSLCTYDVFLSFRGADTRKTFTDHLYTALVGVGFRTFRDDNEIERGENINSELGKAILQSRSSIIIISRNYASSRWCLDELVLILEQRRAKGHAILPIFYHVDPSKVRMQTGSFGKALSRHEKRFEEEADDRKKVLMERVKAWRSALKEVADMGGMVLRNHADGSELQFIQKIVNVIEDKVNRTILSIAPYLIGIDSRAKNINLWLQNQSNDVNILAICGMGGIGKTTIAKYLFSLNFERFECSSFLSSVRETSRQPDGLIRLQRKLLSDILKGKKKKIRSLDEGAMMIKDAVYCKKVLIILDDVDQMDQLDAILGMRGWFNPGSKIIITTRQKELLKASEVCKAHEVDKLSSRESLELFSWHAFGQDHPLKHYMDISEMVVHHCGGLPLALQILGSSLSGKTLEVWESALEKLKAIPESQILQKLKISYNSLQDDHDKNLFLDISCFFVGKDIDYIISILDGCGFFAKIGVDNLIGMCLVSVDQYNKLMMHQSVQDMGREIIRQESKKEPGKRSRVWQIKDASNVLGENTGTETVEGLSLNFHASYGNKLFESCSNTFKSKRPRSEDLLDRAALLIEGLSLKRRCLGFLSWLPIDSAIIRPFSRADEIDLEAAAFSRMQRLRLLQLSNVRLSGGYEEFPKKLRWLCWRGFPLRTIPFDFPMENLVVLDMRNSSLVQVWKGTKVLRSLKIINLSHSHGLTITPNFLEFPNLERLILKDCINLLEVHESIEILGRLVLLNLKGCKNLRKLPRRFSQLKSLETLILSGCSMLDELPMELGEMESLTVLCADGTTISGLPSTTCHLKNVLNSSTKLMHSIFWDYTNLVYSALFFLVPRFQTVSALGVQVKVLLVLLFHHSLMPRLEILMHIRGRKGITGSPANGLRDKEKKRTESPSSSSCKGVVIRTSITQIRFGLCHSSISPHWTNPPMPPGVAMCCPKSISRASTVMHQRVVCTRAVCFNFSASSSFQLLASNLLRQGRKVVMDNIHDMAEILCYLDEMFLKMDSFLILLSLAPISPRQHANAGARDNGLLLAAPGDEIITQKKQKPVVERRSERSCPQSASEKAVSCREDADGKQLTIRDRETSCFTSLCTYDVFLSFRGADTRKTFTDHLYTALVGVGFRTFRDDNEIERGENINSELEKAILQSRSSIIIISRNYASSRWCLDELVLILEQRRAKGHAILPIFYHVDPSKVRMQMGTFGKALSKHEKRFEEEADDKKKLLMDRVKVWRSALKEVADMGGMVLRKYDDGSELKFIQKIVNVIEDKVNRTILSIAPYLIGINSRAKNINLWLQNQSNDVNILAICGMGGIGKTTVAKYVFSLNFENFECSSFLSSVRETSRQPDGLIRLQRKLLSDILKGKKKKIGSLDEGAMMIKDAIYCKKVLIIFDDVDQMDQLDAILGTRGWFNPGSKIIITTRQKELLKAHEVCKVHEVDKLSSRESLELFSWHAFGQDHPLKHYTDISEMVVHHCGGLPLALQVLGSSLSGKTLEVWESALEKLKAIPESQILQKLKISYNSLQDDHDKNLFLDIACFFVGKDIDYIITILDGCGFFAKIGVDNLIGRYLVSVDQYNKLMMHQSLQDMGREIIRQESKKEPGKRSRVWHLKDASNVLGEKTGTETIEGLSLNFHASYGNKLFESCSNAFKSKRHRSEDLLDRAALLIEGISFKRRCLGFLSWLPIDSAIIRPFSRAHEIDLDTAAFSRMQRLRLLQLSNVRLNGGYEEFPKKLRWLCWRGFPLRTIPFDFPAENLVVLDMRNSSLVQVWKGTKVLRSLKIINLSHSHGLTITPNFLELPNLERLILKDCINLLEVHESIEILGRLVLLNLKGCKNLRKLPRRFSQLKSLETLILSGCSMLDELPMELGEMESLSVLCADGTTISGLPSITSHSKNVLSASAKLVNSLFWSWVSPTKNPKSTSFSLAKLPSCLTKLDLENCQLTDDIMPVDLSQGALSFAVPSLVNAKIRDFEAHKREKRVYWITSQWVARETEIAVLGWTLEVDKEKKQPRPGK</sequence>
<dbReference type="Gene3D" id="3.40.50.10140">
    <property type="entry name" value="Toll/interleukin-1 receptor homology (TIR) domain"/>
    <property type="match status" value="2"/>
</dbReference>
<evidence type="ECO:0000256" key="1">
    <source>
        <dbReference type="ARBA" id="ARBA00022614"/>
    </source>
</evidence>
<dbReference type="PANTHER" id="PTHR11017">
    <property type="entry name" value="LEUCINE-RICH REPEAT-CONTAINING PROTEIN"/>
    <property type="match status" value="1"/>
</dbReference>
<dbReference type="SMART" id="SM00255">
    <property type="entry name" value="TIR"/>
    <property type="match status" value="2"/>
</dbReference>
<dbReference type="InterPro" id="IPR000157">
    <property type="entry name" value="TIR_dom"/>
</dbReference>
<dbReference type="InterPro" id="IPR035897">
    <property type="entry name" value="Toll_tir_struct_dom_sf"/>
</dbReference>
<feature type="domain" description="TIR" evidence="6">
    <location>
        <begin position="1103"/>
        <end position="1280"/>
    </location>
</feature>
<feature type="domain" description="TIR" evidence="6">
    <location>
        <begin position="16"/>
        <end position="193"/>
    </location>
</feature>
<dbReference type="Gene3D" id="3.80.10.10">
    <property type="entry name" value="Ribonuclease Inhibitor"/>
    <property type="match status" value="2"/>
</dbReference>
<dbReference type="SUPFAM" id="SSF52058">
    <property type="entry name" value="L domain-like"/>
    <property type="match status" value="2"/>
</dbReference>
<name>A0AA88RH34_9ASTE</name>
<dbReference type="InterPro" id="IPR044974">
    <property type="entry name" value="Disease_R_plants"/>
</dbReference>
<dbReference type="SUPFAM" id="SSF52200">
    <property type="entry name" value="Toll/Interleukin receptor TIR domain"/>
    <property type="match status" value="2"/>
</dbReference>
<dbReference type="Pfam" id="PF00931">
    <property type="entry name" value="NB-ARC"/>
    <property type="match status" value="2"/>
</dbReference>
<keyword evidence="2" id="KW-0677">Repeat</keyword>
<dbReference type="PANTHER" id="PTHR11017:SF305">
    <property type="entry name" value="TMV RESISTANCE PROTEIN N-LIKE"/>
    <property type="match status" value="1"/>
</dbReference>
<dbReference type="GO" id="GO:0043531">
    <property type="term" value="F:ADP binding"/>
    <property type="evidence" value="ECO:0007669"/>
    <property type="project" value="InterPro"/>
</dbReference>
<protein>
    <recommendedName>
        <fullName evidence="6">TIR domain-containing protein</fullName>
    </recommendedName>
</protein>
<dbReference type="InterPro" id="IPR002182">
    <property type="entry name" value="NB-ARC"/>
</dbReference>
<dbReference type="PROSITE" id="PS50104">
    <property type="entry name" value="TIR"/>
    <property type="match status" value="2"/>
</dbReference>
<dbReference type="PRINTS" id="PR00364">
    <property type="entry name" value="DISEASERSIST"/>
</dbReference>
<keyword evidence="3" id="KW-0611">Plant defense</keyword>
<evidence type="ECO:0000259" key="6">
    <source>
        <dbReference type="PROSITE" id="PS50104"/>
    </source>
</evidence>
<feature type="region of interest" description="Disordered" evidence="5">
    <location>
        <begin position="888"/>
        <end position="910"/>
    </location>
</feature>
<accession>A0AA88RH34</accession>
<dbReference type="Pfam" id="PF01582">
    <property type="entry name" value="TIR"/>
    <property type="match status" value="2"/>
</dbReference>
<comment type="caution">
    <text evidence="7">The sequence shown here is derived from an EMBL/GenBank/DDBJ whole genome shotgun (WGS) entry which is preliminary data.</text>
</comment>
<dbReference type="InterPro" id="IPR036390">
    <property type="entry name" value="WH_DNA-bd_sf"/>
</dbReference>
<keyword evidence="4" id="KW-0520">NAD</keyword>
<dbReference type="InterPro" id="IPR042197">
    <property type="entry name" value="Apaf_helical"/>
</dbReference>
<keyword evidence="1" id="KW-0433">Leucine-rich repeat</keyword>
<dbReference type="EMBL" id="JAVXUO010000802">
    <property type="protein sequence ID" value="KAK2988897.1"/>
    <property type="molecule type" value="Genomic_DNA"/>
</dbReference>
<dbReference type="Pfam" id="PF23282">
    <property type="entry name" value="WHD_ROQ1"/>
    <property type="match status" value="2"/>
</dbReference>
<evidence type="ECO:0000313" key="8">
    <source>
        <dbReference type="Proteomes" id="UP001187471"/>
    </source>
</evidence>
<dbReference type="GO" id="GO:0007165">
    <property type="term" value="P:signal transduction"/>
    <property type="evidence" value="ECO:0007669"/>
    <property type="project" value="InterPro"/>
</dbReference>
<dbReference type="Gene3D" id="1.10.8.430">
    <property type="entry name" value="Helical domain of apoptotic protease-activating factors"/>
    <property type="match status" value="2"/>
</dbReference>
<dbReference type="SUPFAM" id="SSF46785">
    <property type="entry name" value="Winged helix' DNA-binding domain"/>
    <property type="match status" value="2"/>
</dbReference>
<dbReference type="InterPro" id="IPR032675">
    <property type="entry name" value="LRR_dom_sf"/>
</dbReference>
<dbReference type="SUPFAM" id="SSF52540">
    <property type="entry name" value="P-loop containing nucleoside triphosphate hydrolases"/>
    <property type="match status" value="2"/>
</dbReference>
<reference evidence="7" key="1">
    <citation type="submission" date="2022-12" db="EMBL/GenBank/DDBJ databases">
        <title>Draft genome assemblies for two species of Escallonia (Escalloniales).</title>
        <authorList>
            <person name="Chanderbali A."/>
            <person name="Dervinis C."/>
            <person name="Anghel I."/>
            <person name="Soltis D."/>
            <person name="Soltis P."/>
            <person name="Zapata F."/>
        </authorList>
    </citation>
    <scope>NUCLEOTIDE SEQUENCE</scope>
    <source>
        <strain evidence="7">UCBG92.1500</strain>
        <tissue evidence="7">Leaf</tissue>
    </source>
</reference>
<gene>
    <name evidence="7" type="ORF">RJ640_002031</name>
</gene>
<dbReference type="Proteomes" id="UP001187471">
    <property type="component" value="Unassembled WGS sequence"/>
</dbReference>
<dbReference type="Gene3D" id="3.40.50.300">
    <property type="entry name" value="P-loop containing nucleotide triphosphate hydrolases"/>
    <property type="match status" value="2"/>
</dbReference>
<evidence type="ECO:0000256" key="5">
    <source>
        <dbReference type="SAM" id="MobiDB-lite"/>
    </source>
</evidence>
<proteinExistence type="predicted"/>
<organism evidence="7 8">
    <name type="scientific">Escallonia rubra</name>
    <dbReference type="NCBI Taxonomy" id="112253"/>
    <lineage>
        <taxon>Eukaryota</taxon>
        <taxon>Viridiplantae</taxon>
        <taxon>Streptophyta</taxon>
        <taxon>Embryophyta</taxon>
        <taxon>Tracheophyta</taxon>
        <taxon>Spermatophyta</taxon>
        <taxon>Magnoliopsida</taxon>
        <taxon>eudicotyledons</taxon>
        <taxon>Gunneridae</taxon>
        <taxon>Pentapetalae</taxon>
        <taxon>asterids</taxon>
        <taxon>campanulids</taxon>
        <taxon>Escalloniales</taxon>
        <taxon>Escalloniaceae</taxon>
        <taxon>Escallonia</taxon>
    </lineage>
</organism>
<dbReference type="InterPro" id="IPR058192">
    <property type="entry name" value="WHD_ROQ1-like"/>
</dbReference>
<dbReference type="FunFam" id="3.40.50.10140:FF:000007">
    <property type="entry name" value="Disease resistance protein (TIR-NBS-LRR class)"/>
    <property type="match status" value="2"/>
</dbReference>
<dbReference type="InterPro" id="IPR027417">
    <property type="entry name" value="P-loop_NTPase"/>
</dbReference>
<evidence type="ECO:0000313" key="7">
    <source>
        <dbReference type="EMBL" id="KAK2988897.1"/>
    </source>
</evidence>
<keyword evidence="8" id="KW-1185">Reference proteome</keyword>
<evidence type="ECO:0000256" key="2">
    <source>
        <dbReference type="ARBA" id="ARBA00022737"/>
    </source>
</evidence>
<evidence type="ECO:0000256" key="4">
    <source>
        <dbReference type="ARBA" id="ARBA00023027"/>
    </source>
</evidence>